<evidence type="ECO:0000256" key="2">
    <source>
        <dbReference type="ARBA" id="ARBA00023002"/>
    </source>
</evidence>
<reference evidence="5 6" key="1">
    <citation type="submission" date="2020-06" db="EMBL/GenBank/DDBJ databases">
        <title>Schlegella sp. ID0723 isolated from air conditioner.</title>
        <authorList>
            <person name="Kim D.Y."/>
            <person name="Kim D.-U."/>
        </authorList>
    </citation>
    <scope>NUCLEOTIDE SEQUENCE [LARGE SCALE GENOMIC DNA]</scope>
    <source>
        <strain evidence="5 6">ID0723</strain>
    </source>
</reference>
<feature type="domain" description="Ketoreductase" evidence="4">
    <location>
        <begin position="8"/>
        <end position="182"/>
    </location>
</feature>
<name>A0A7Y6TWJ2_9BURK</name>
<comment type="similarity">
    <text evidence="1">Belongs to the short-chain dehydrogenases/reductases (SDR) family.</text>
</comment>
<dbReference type="RefSeq" id="WP_176068835.1">
    <property type="nucleotide sequence ID" value="NZ_JABWMJ010000004.1"/>
</dbReference>
<dbReference type="AlphaFoldDB" id="A0A7Y6TWJ2"/>
<dbReference type="NCBIfam" id="NF004779">
    <property type="entry name" value="PRK06125.1"/>
    <property type="match status" value="1"/>
</dbReference>
<evidence type="ECO:0000256" key="3">
    <source>
        <dbReference type="ARBA" id="ARBA00023027"/>
    </source>
</evidence>
<comment type="caution">
    <text evidence="5">The sequence shown here is derived from an EMBL/GenBank/DDBJ whole genome shotgun (WGS) entry which is preliminary data.</text>
</comment>
<dbReference type="SMART" id="SM00822">
    <property type="entry name" value="PKS_KR"/>
    <property type="match status" value="1"/>
</dbReference>
<dbReference type="PANTHER" id="PTHR43477">
    <property type="entry name" value="DIHYDROANTICAPSIN 7-DEHYDROGENASE"/>
    <property type="match status" value="1"/>
</dbReference>
<dbReference type="Proteomes" id="UP000529637">
    <property type="component" value="Unassembled WGS sequence"/>
</dbReference>
<dbReference type="SUPFAM" id="SSF51735">
    <property type="entry name" value="NAD(P)-binding Rossmann-fold domains"/>
    <property type="match status" value="1"/>
</dbReference>
<sequence length="261" mass="27042">MDLGLEGRSALITGASKGIGAAVAAALAAEGVATLHLAARDGAALERVAAELHARHGCRAVAHPTDLRDPSQLERLATDAGDVDLLINNAGDIPSGTLEQVDAAAWRHGWSLKVFGTIDLTRQVYARMKARRSGVIVNVIGAAGERLPAAYIAGSTGNAALMAFTRSLGGQSLNDGVRVLGINPGPVATDRIVALMRHRAQTQWGDAERYVELMQAFPLGRPAEPREIADVVAFMASARASYMSGCIVTVDGGAAASGASR</sequence>
<dbReference type="PRINTS" id="PR00081">
    <property type="entry name" value="GDHRDH"/>
</dbReference>
<proteinExistence type="inferred from homology"/>
<evidence type="ECO:0000256" key="1">
    <source>
        <dbReference type="ARBA" id="ARBA00006484"/>
    </source>
</evidence>
<dbReference type="InterPro" id="IPR051122">
    <property type="entry name" value="SDR_DHRS6-like"/>
</dbReference>
<evidence type="ECO:0000313" key="6">
    <source>
        <dbReference type="Proteomes" id="UP000529637"/>
    </source>
</evidence>
<gene>
    <name evidence="5" type="ORF">HQN59_10230</name>
</gene>
<dbReference type="PANTHER" id="PTHR43477:SF4">
    <property type="entry name" value="DEHYDROGENASE_REDUCTASE SDR FAMILY MEMBER 6"/>
    <property type="match status" value="1"/>
</dbReference>
<protein>
    <submittedName>
        <fullName evidence="5">SDR family NAD(P)-dependent oxidoreductase</fullName>
    </submittedName>
</protein>
<dbReference type="InterPro" id="IPR057326">
    <property type="entry name" value="KR_dom"/>
</dbReference>
<dbReference type="InterPro" id="IPR036291">
    <property type="entry name" value="NAD(P)-bd_dom_sf"/>
</dbReference>
<dbReference type="InterPro" id="IPR002347">
    <property type="entry name" value="SDR_fam"/>
</dbReference>
<evidence type="ECO:0000313" key="5">
    <source>
        <dbReference type="EMBL" id="NUZ06140.1"/>
    </source>
</evidence>
<keyword evidence="3" id="KW-0520">NAD</keyword>
<accession>A0A7Y6TWJ2</accession>
<dbReference type="Gene3D" id="3.40.50.720">
    <property type="entry name" value="NAD(P)-binding Rossmann-like Domain"/>
    <property type="match status" value="1"/>
</dbReference>
<dbReference type="GO" id="GO:0016491">
    <property type="term" value="F:oxidoreductase activity"/>
    <property type="evidence" value="ECO:0007669"/>
    <property type="project" value="UniProtKB-KW"/>
</dbReference>
<keyword evidence="2" id="KW-0560">Oxidoreductase</keyword>
<dbReference type="Pfam" id="PF00106">
    <property type="entry name" value="adh_short"/>
    <property type="match status" value="1"/>
</dbReference>
<dbReference type="EMBL" id="JABWMJ010000004">
    <property type="protein sequence ID" value="NUZ06140.1"/>
    <property type="molecule type" value="Genomic_DNA"/>
</dbReference>
<organism evidence="5 6">
    <name type="scientific">Piscinibacter koreensis</name>
    <dbReference type="NCBI Taxonomy" id="2742824"/>
    <lineage>
        <taxon>Bacteria</taxon>
        <taxon>Pseudomonadati</taxon>
        <taxon>Pseudomonadota</taxon>
        <taxon>Betaproteobacteria</taxon>
        <taxon>Burkholderiales</taxon>
        <taxon>Sphaerotilaceae</taxon>
        <taxon>Piscinibacter</taxon>
    </lineage>
</organism>
<keyword evidence="6" id="KW-1185">Reference proteome</keyword>
<evidence type="ECO:0000259" key="4">
    <source>
        <dbReference type="SMART" id="SM00822"/>
    </source>
</evidence>